<evidence type="ECO:0000313" key="3">
    <source>
        <dbReference type="Proteomes" id="UP001434883"/>
    </source>
</evidence>
<dbReference type="Proteomes" id="UP001434883">
    <property type="component" value="Unassembled WGS sequence"/>
</dbReference>
<feature type="region of interest" description="Disordered" evidence="1">
    <location>
        <begin position="178"/>
        <end position="234"/>
    </location>
</feature>
<dbReference type="EMBL" id="JAHRIN010017548">
    <property type="protein sequence ID" value="MEQ2197340.1"/>
    <property type="molecule type" value="Genomic_DNA"/>
</dbReference>
<dbReference type="Gene3D" id="6.10.280.150">
    <property type="match status" value="1"/>
</dbReference>
<name>A0ABV0QNC2_9TELE</name>
<comment type="caution">
    <text evidence="2">The sequence shown here is derived from an EMBL/GenBank/DDBJ whole genome shotgun (WGS) entry which is preliminary data.</text>
</comment>
<evidence type="ECO:0000256" key="1">
    <source>
        <dbReference type="SAM" id="MobiDB-lite"/>
    </source>
</evidence>
<proteinExistence type="predicted"/>
<reference evidence="2 3" key="1">
    <citation type="submission" date="2021-06" db="EMBL/GenBank/DDBJ databases">
        <authorList>
            <person name="Palmer J.M."/>
        </authorList>
    </citation>
    <scope>NUCLEOTIDE SEQUENCE [LARGE SCALE GENOMIC DNA]</scope>
    <source>
        <strain evidence="2 3">XC_2019</strain>
        <tissue evidence="2">Muscle</tissue>
    </source>
</reference>
<evidence type="ECO:0000313" key="2">
    <source>
        <dbReference type="EMBL" id="MEQ2197340.1"/>
    </source>
</evidence>
<sequence>LFNEANNFYLRANSLQDRIDRLAIKVTQLDSTVEEVQSFLLFHLIDFVPSVSLQDINMRKAFKSSTTQDQQVVSKSSVPNPVKEMYNLSDKPPPLTILTPYRSGVLEVSRWKISIGNLELLNAYFTNYKTLNSCDFEKYEILCHGVDQHHYPNSMNHAGHAHTYSGPPPSILAAQMAAGHAPRGGSEHDGRGRTMMAYQGGTLGRSHHHQTPLPPPPAEAMNGGSMSLPPMDYR</sequence>
<feature type="non-terminal residue" evidence="2">
    <location>
        <position position="1"/>
    </location>
</feature>
<protein>
    <submittedName>
        <fullName evidence="2">Uncharacterized protein</fullName>
    </submittedName>
</protein>
<accession>A0ABV0QNC2</accession>
<dbReference type="Gene3D" id="1.20.5.340">
    <property type="match status" value="1"/>
</dbReference>
<gene>
    <name evidence="2" type="ORF">XENOCAPTIV_027924</name>
</gene>
<organism evidence="2 3">
    <name type="scientific">Xenoophorus captivus</name>
    <dbReference type="NCBI Taxonomy" id="1517983"/>
    <lineage>
        <taxon>Eukaryota</taxon>
        <taxon>Metazoa</taxon>
        <taxon>Chordata</taxon>
        <taxon>Craniata</taxon>
        <taxon>Vertebrata</taxon>
        <taxon>Euteleostomi</taxon>
        <taxon>Actinopterygii</taxon>
        <taxon>Neopterygii</taxon>
        <taxon>Teleostei</taxon>
        <taxon>Neoteleostei</taxon>
        <taxon>Acanthomorphata</taxon>
        <taxon>Ovalentaria</taxon>
        <taxon>Atherinomorphae</taxon>
        <taxon>Cyprinodontiformes</taxon>
        <taxon>Goodeidae</taxon>
        <taxon>Xenoophorus</taxon>
    </lineage>
</organism>
<keyword evidence="3" id="KW-1185">Reference proteome</keyword>